<sequence length="75" mass="8342">MPEVILEVPSTEEISQHYSAMGDSVDLINAGQPEDMSAEDWADMKSRNQEHLTLMKAKDFWTNEDMTAVTAAIAV</sequence>
<reference evidence="1" key="1">
    <citation type="journal article" date="2015" name="Front. Microbiol.">
        <title>Combining genomic sequencing methods to explore viral diversity and reveal potential virus-host interactions.</title>
        <authorList>
            <person name="Chow C.E."/>
            <person name="Winget D.M."/>
            <person name="White R.A.III."/>
            <person name="Hallam S.J."/>
            <person name="Suttle C.A."/>
        </authorList>
    </citation>
    <scope>NUCLEOTIDE SEQUENCE</scope>
    <source>
        <strain evidence="1">Anoxic3_8</strain>
    </source>
</reference>
<evidence type="ECO:0000313" key="1">
    <source>
        <dbReference type="EMBL" id="AKH46426.1"/>
    </source>
</evidence>
<accession>A0A0F7L5X8</accession>
<reference evidence="1" key="2">
    <citation type="submission" date="2015-03" db="EMBL/GenBank/DDBJ databases">
        <authorList>
            <person name="Chow C.-E.T."/>
            <person name="Winget D.M."/>
            <person name="White R.A.III."/>
            <person name="Hallam S.J."/>
            <person name="Suttle C.A."/>
        </authorList>
    </citation>
    <scope>NUCLEOTIDE SEQUENCE</scope>
    <source>
        <strain evidence="1">Anoxic3_8</strain>
    </source>
</reference>
<name>A0A0F7L5X8_9VIRU</name>
<proteinExistence type="predicted"/>
<dbReference type="EMBL" id="KR029583">
    <property type="protein sequence ID" value="AKH46426.1"/>
    <property type="molecule type" value="Genomic_DNA"/>
</dbReference>
<organism evidence="1">
    <name type="scientific">uncultured marine virus</name>
    <dbReference type="NCBI Taxonomy" id="186617"/>
    <lineage>
        <taxon>Viruses</taxon>
        <taxon>environmental samples</taxon>
    </lineage>
</organism>
<protein>
    <submittedName>
        <fullName evidence="1">Uncharacterized protein</fullName>
    </submittedName>
</protein>